<protein>
    <recommendedName>
        <fullName evidence="5">Proline iminopeptidase</fullName>
        <ecNumber evidence="4">3.4.11.5</ecNumber>
    </recommendedName>
    <alternativeName>
        <fullName evidence="10">Prolyl aminopeptidase</fullName>
    </alternativeName>
</protein>
<evidence type="ECO:0000259" key="13">
    <source>
        <dbReference type="Pfam" id="PF08386"/>
    </source>
</evidence>
<dbReference type="InterPro" id="IPR005944">
    <property type="entry name" value="Pro_iminopeptidase"/>
</dbReference>
<evidence type="ECO:0000313" key="15">
    <source>
        <dbReference type="Proteomes" id="UP000447545"/>
    </source>
</evidence>
<comment type="caution">
    <text evidence="14">The sequence shown here is derived from an EMBL/GenBank/DDBJ whole genome shotgun (WGS) entry which is preliminary data.</text>
</comment>
<feature type="domain" description="Peptidase S33 tripeptidyl aminopeptidase-like C-terminal" evidence="13">
    <location>
        <begin position="381"/>
        <end position="459"/>
    </location>
</feature>
<gene>
    <name evidence="14" type="ORF">F1003_03450</name>
</gene>
<dbReference type="InterPro" id="IPR013595">
    <property type="entry name" value="Pept_S33_TAP-like_C"/>
</dbReference>
<evidence type="ECO:0000256" key="2">
    <source>
        <dbReference type="ARBA" id="ARBA00004496"/>
    </source>
</evidence>
<dbReference type="PROSITE" id="PS51257">
    <property type="entry name" value="PROKAR_LIPOPROTEIN"/>
    <property type="match status" value="1"/>
</dbReference>
<dbReference type="GO" id="GO:0005737">
    <property type="term" value="C:cytoplasm"/>
    <property type="evidence" value="ECO:0007669"/>
    <property type="project" value="UniProtKB-SubCell"/>
</dbReference>
<dbReference type="InterPro" id="IPR000073">
    <property type="entry name" value="AB_hydrolase_1"/>
</dbReference>
<feature type="domain" description="AB hydrolase-1" evidence="12">
    <location>
        <begin position="73"/>
        <end position="230"/>
    </location>
</feature>
<feature type="signal peptide" evidence="11">
    <location>
        <begin position="1"/>
        <end position="21"/>
    </location>
</feature>
<sequence length="469" mass="52438">MRTLILSLLVSLVFISCQSQSNHNCPFPYTNHQPEDQCDFLEVPRNWDASNSETTRLGYLVITSKSEQRKDDPVIFLQGGPGGSVLSLANIYSQLQFDTDRDFILFDQRGVGFSEELCPGLNLKLLEIMAADLTIDDEISQLKTSVLPCIERIKTDGRQFSTTTNAKDLEALRQHLGYKTLNLFGGSYGTRLGLKYMELYPAKVRSAVLSGLFPLELRMYDALFSNFNNSLNLLFERCTASPDCHSKYPELKATFLAMYSDLKNNPISIDVQGTPFIINQQDVLLFMHQMLYRDDTIERIPEFIKALEQSDLDYISSVTTLFVPRITLINLAVYYAIMTADEGRFDNQSKLGADSKHEIFSDTGLSLFSADPEVISSWYSVPVASNTMATITSSIPTLLVSGEFDPVTPPSNGNTVAKGLKNSQHVIFKNNGHVPINNCFFNLAKAFLDVPTKPLDTACSEQKAVLNWD</sequence>
<dbReference type="GO" id="GO:0004177">
    <property type="term" value="F:aminopeptidase activity"/>
    <property type="evidence" value="ECO:0007669"/>
    <property type="project" value="UniProtKB-KW"/>
</dbReference>
<proteinExistence type="inferred from homology"/>
<accession>A0A7K1GDR7</accession>
<evidence type="ECO:0000256" key="4">
    <source>
        <dbReference type="ARBA" id="ARBA00012568"/>
    </source>
</evidence>
<organism evidence="14 15">
    <name type="scientific">Winogradskyella ouciana</name>
    <dbReference type="NCBI Taxonomy" id="2608631"/>
    <lineage>
        <taxon>Bacteria</taxon>
        <taxon>Pseudomonadati</taxon>
        <taxon>Bacteroidota</taxon>
        <taxon>Flavobacteriia</taxon>
        <taxon>Flavobacteriales</taxon>
        <taxon>Flavobacteriaceae</taxon>
        <taxon>Winogradskyella</taxon>
    </lineage>
</organism>
<dbReference type="PANTHER" id="PTHR43722:SF1">
    <property type="entry name" value="PROLINE IMINOPEPTIDASE"/>
    <property type="match status" value="1"/>
</dbReference>
<evidence type="ECO:0000313" key="14">
    <source>
        <dbReference type="EMBL" id="MTE25979.1"/>
    </source>
</evidence>
<keyword evidence="15" id="KW-1185">Reference proteome</keyword>
<keyword evidence="8" id="KW-0645">Protease</keyword>
<evidence type="ECO:0000256" key="1">
    <source>
        <dbReference type="ARBA" id="ARBA00001585"/>
    </source>
</evidence>
<dbReference type="SUPFAM" id="SSF53474">
    <property type="entry name" value="alpha/beta-Hydrolases"/>
    <property type="match status" value="1"/>
</dbReference>
<dbReference type="Pfam" id="PF08386">
    <property type="entry name" value="Abhydrolase_4"/>
    <property type="match status" value="1"/>
</dbReference>
<comment type="catalytic activity">
    <reaction evidence="1">
        <text>Release of N-terminal proline from a peptide.</text>
        <dbReference type="EC" id="3.4.11.5"/>
    </reaction>
</comment>
<dbReference type="RefSeq" id="WP_155087820.1">
    <property type="nucleotide sequence ID" value="NZ_WJYA01000003.1"/>
</dbReference>
<dbReference type="PRINTS" id="PR00793">
    <property type="entry name" value="PROAMNOPTASE"/>
</dbReference>
<keyword evidence="7" id="KW-0963">Cytoplasm</keyword>
<evidence type="ECO:0000256" key="8">
    <source>
        <dbReference type="ARBA" id="ARBA00022670"/>
    </source>
</evidence>
<keyword evidence="9 14" id="KW-0378">Hydrolase</keyword>
<evidence type="ECO:0000256" key="6">
    <source>
        <dbReference type="ARBA" id="ARBA00022438"/>
    </source>
</evidence>
<name>A0A7K1GDR7_9FLAO</name>
<dbReference type="Gene3D" id="3.40.50.1820">
    <property type="entry name" value="alpha/beta hydrolase"/>
    <property type="match status" value="1"/>
</dbReference>
<evidence type="ECO:0000256" key="9">
    <source>
        <dbReference type="ARBA" id="ARBA00022801"/>
    </source>
</evidence>
<evidence type="ECO:0000259" key="12">
    <source>
        <dbReference type="Pfam" id="PF00561"/>
    </source>
</evidence>
<reference evidence="14 15" key="1">
    <citation type="submission" date="2019-11" db="EMBL/GenBank/DDBJ databases">
        <title>Winogradskyella ouciana sp. nov., isolated from the hadal seawater of the Mariana Trench.</title>
        <authorList>
            <person name="Liu R."/>
        </authorList>
    </citation>
    <scope>NUCLEOTIDE SEQUENCE [LARGE SCALE GENOMIC DNA]</scope>
    <source>
        <strain evidence="14 15">ZXX205</strain>
    </source>
</reference>
<evidence type="ECO:0000256" key="5">
    <source>
        <dbReference type="ARBA" id="ARBA00021843"/>
    </source>
</evidence>
<comment type="similarity">
    <text evidence="3">Belongs to the peptidase S33 family.</text>
</comment>
<dbReference type="EC" id="3.4.11.5" evidence="4"/>
<dbReference type="InterPro" id="IPR002410">
    <property type="entry name" value="Peptidase_S33"/>
</dbReference>
<dbReference type="GO" id="GO:0006508">
    <property type="term" value="P:proteolysis"/>
    <property type="evidence" value="ECO:0007669"/>
    <property type="project" value="UniProtKB-KW"/>
</dbReference>
<dbReference type="EMBL" id="WJYA01000003">
    <property type="protein sequence ID" value="MTE25979.1"/>
    <property type="molecule type" value="Genomic_DNA"/>
</dbReference>
<dbReference type="AlphaFoldDB" id="A0A7K1GDR7"/>
<keyword evidence="6" id="KW-0031">Aminopeptidase</keyword>
<dbReference type="Proteomes" id="UP000447545">
    <property type="component" value="Unassembled WGS sequence"/>
</dbReference>
<evidence type="ECO:0000256" key="3">
    <source>
        <dbReference type="ARBA" id="ARBA00010088"/>
    </source>
</evidence>
<evidence type="ECO:0000256" key="10">
    <source>
        <dbReference type="ARBA" id="ARBA00029605"/>
    </source>
</evidence>
<dbReference type="Pfam" id="PF00561">
    <property type="entry name" value="Abhydrolase_1"/>
    <property type="match status" value="1"/>
</dbReference>
<evidence type="ECO:0000256" key="7">
    <source>
        <dbReference type="ARBA" id="ARBA00022490"/>
    </source>
</evidence>
<comment type="subcellular location">
    <subcellularLocation>
        <location evidence="2">Cytoplasm</location>
    </subcellularLocation>
</comment>
<evidence type="ECO:0000256" key="11">
    <source>
        <dbReference type="SAM" id="SignalP"/>
    </source>
</evidence>
<dbReference type="InterPro" id="IPR029058">
    <property type="entry name" value="AB_hydrolase_fold"/>
</dbReference>
<dbReference type="PANTHER" id="PTHR43722">
    <property type="entry name" value="PROLINE IMINOPEPTIDASE"/>
    <property type="match status" value="1"/>
</dbReference>
<keyword evidence="11" id="KW-0732">Signal</keyword>
<feature type="chain" id="PRO_5029598844" description="Proline iminopeptidase" evidence="11">
    <location>
        <begin position="22"/>
        <end position="469"/>
    </location>
</feature>